<evidence type="ECO:0000313" key="1">
    <source>
        <dbReference type="EMBL" id="KAI3433916.1"/>
    </source>
</evidence>
<comment type="caution">
    <text evidence="1">The sequence shown here is derived from an EMBL/GenBank/DDBJ whole genome shotgun (WGS) entry which is preliminary data.</text>
</comment>
<gene>
    <name evidence="1" type="ORF">D9Q98_003718</name>
</gene>
<dbReference type="Proteomes" id="UP001055712">
    <property type="component" value="Unassembled WGS sequence"/>
</dbReference>
<dbReference type="EMBL" id="SIDB01000004">
    <property type="protein sequence ID" value="KAI3433916.1"/>
    <property type="molecule type" value="Genomic_DNA"/>
</dbReference>
<dbReference type="AlphaFoldDB" id="A0A9D4TTF6"/>
<organism evidence="1 2">
    <name type="scientific">Chlorella vulgaris</name>
    <name type="common">Green alga</name>
    <dbReference type="NCBI Taxonomy" id="3077"/>
    <lineage>
        <taxon>Eukaryota</taxon>
        <taxon>Viridiplantae</taxon>
        <taxon>Chlorophyta</taxon>
        <taxon>core chlorophytes</taxon>
        <taxon>Trebouxiophyceae</taxon>
        <taxon>Chlorellales</taxon>
        <taxon>Chlorellaceae</taxon>
        <taxon>Chlorella clade</taxon>
        <taxon>Chlorella</taxon>
    </lineage>
</organism>
<keyword evidence="2" id="KW-1185">Reference proteome</keyword>
<accession>A0A9D4TTF6</accession>
<reference evidence="1" key="1">
    <citation type="journal article" date="2019" name="Plant J.">
        <title>Chlorella vulgaris genome assembly and annotation reveals the molecular basis for metabolic acclimation to high light conditions.</title>
        <authorList>
            <person name="Cecchin M."/>
            <person name="Marcolungo L."/>
            <person name="Rossato M."/>
            <person name="Girolomoni L."/>
            <person name="Cosentino E."/>
            <person name="Cuine S."/>
            <person name="Li-Beisson Y."/>
            <person name="Delledonne M."/>
            <person name="Ballottari M."/>
        </authorList>
    </citation>
    <scope>NUCLEOTIDE SEQUENCE</scope>
    <source>
        <strain evidence="1">211/11P</strain>
    </source>
</reference>
<sequence>MKIACTKHRREEAHELAQLHEVAIQRSCCVHVHLECKSYQTWRLKQEAFYGRLVLLEEEKSALQQRCPAMEIPLPAMKAVPEALVDKRPPCTNCIVYIELTKLEPFVRVKGVGRAARIRG</sequence>
<name>A0A9D4TTF6_CHLVU</name>
<reference evidence="1" key="2">
    <citation type="submission" date="2020-11" db="EMBL/GenBank/DDBJ databases">
        <authorList>
            <person name="Cecchin M."/>
            <person name="Marcolungo L."/>
            <person name="Rossato M."/>
            <person name="Girolomoni L."/>
            <person name="Cosentino E."/>
            <person name="Cuine S."/>
            <person name="Li-Beisson Y."/>
            <person name="Delledonne M."/>
            <person name="Ballottari M."/>
        </authorList>
    </citation>
    <scope>NUCLEOTIDE SEQUENCE</scope>
    <source>
        <strain evidence="1">211/11P</strain>
        <tissue evidence="1">Whole cell</tissue>
    </source>
</reference>
<evidence type="ECO:0000313" key="2">
    <source>
        <dbReference type="Proteomes" id="UP001055712"/>
    </source>
</evidence>
<proteinExistence type="predicted"/>
<protein>
    <submittedName>
        <fullName evidence="1">Uncharacterized protein</fullName>
    </submittedName>
</protein>